<dbReference type="EMBL" id="JAUKFM010000001">
    <property type="protein sequence ID" value="MDN8619184.1"/>
    <property type="molecule type" value="Genomic_DNA"/>
</dbReference>
<feature type="region of interest" description="Disordered" evidence="1">
    <location>
        <begin position="1"/>
        <end position="23"/>
    </location>
</feature>
<sequence length="376" mass="41649">MHLVHIARPPRPPHASPVDARPSEPADCIRSFVFWANLAAQEASGDAAASTSPGRVVQRLQGSSESQTHLFAVVDGDSTLGEVSELGLPLIPAVEPSPELDYLGFIHLSLPLLEERETAEIECVLCDLPLPGQELEEEGQKVAEWMGIKALELARKLGRTIAHVGLLHPPGTDPDYDVMGSVYRQLGFKHRHAEHQLVMDIPESPVAALLPAGITSQAWADYDIPESHLDEVMRLLTLASQDAETGDLTVEPIVWTRTRLREAHSRLRSRRGHTLLIALTSEEGKILALAEVARHEDANPEVAEWTLTVTDRPHRRRGLAQLAKLTALHAVARHWPQVRRCYGSVADKDEAMNAIYRRLGARELSRSCAWELRLRD</sequence>
<feature type="domain" description="N-acetyltransferase" evidence="2">
    <location>
        <begin position="254"/>
        <end position="360"/>
    </location>
</feature>
<dbReference type="SUPFAM" id="SSF55729">
    <property type="entry name" value="Acyl-CoA N-acyltransferases (Nat)"/>
    <property type="match status" value="1"/>
</dbReference>
<dbReference type="Pfam" id="PF00583">
    <property type="entry name" value="Acetyltransf_1"/>
    <property type="match status" value="1"/>
</dbReference>
<organism evidence="3 4">
    <name type="scientific">Corynebacterium kefirresidentii</name>
    <dbReference type="NCBI Taxonomy" id="1979527"/>
    <lineage>
        <taxon>Bacteria</taxon>
        <taxon>Bacillati</taxon>
        <taxon>Actinomycetota</taxon>
        <taxon>Actinomycetes</taxon>
        <taxon>Mycobacteriales</taxon>
        <taxon>Corynebacteriaceae</taxon>
        <taxon>Corynebacterium</taxon>
    </lineage>
</organism>
<keyword evidence="4" id="KW-1185">Reference proteome</keyword>
<evidence type="ECO:0000256" key="1">
    <source>
        <dbReference type="SAM" id="MobiDB-lite"/>
    </source>
</evidence>
<evidence type="ECO:0000259" key="2">
    <source>
        <dbReference type="Pfam" id="PF00583"/>
    </source>
</evidence>
<protein>
    <submittedName>
        <fullName evidence="3">GNAT family acetyltransferase</fullName>
    </submittedName>
</protein>
<dbReference type="RefSeq" id="WP_301731978.1">
    <property type="nucleotide sequence ID" value="NZ_JAUKFL010000012.1"/>
</dbReference>
<reference evidence="3" key="1">
    <citation type="submission" date="2023-07" db="EMBL/GenBank/DDBJ databases">
        <title>Insights into the diversity of cutaneous corynebacteria.</title>
        <authorList>
            <person name="Bruggemann H."/>
            <person name="Poehlein A."/>
        </authorList>
    </citation>
    <scope>NUCLEOTIDE SEQUENCE</scope>
    <source>
        <strain evidence="3">P7_F1</strain>
    </source>
</reference>
<dbReference type="Proteomes" id="UP001174347">
    <property type="component" value="Unassembled WGS sequence"/>
</dbReference>
<accession>A0ABT8Q1U7</accession>
<proteinExistence type="predicted"/>
<evidence type="ECO:0000313" key="3">
    <source>
        <dbReference type="EMBL" id="MDN8619184.1"/>
    </source>
</evidence>
<dbReference type="Gene3D" id="3.40.630.30">
    <property type="match status" value="1"/>
</dbReference>
<comment type="caution">
    <text evidence="3">The sequence shown here is derived from an EMBL/GenBank/DDBJ whole genome shotgun (WGS) entry which is preliminary data.</text>
</comment>
<gene>
    <name evidence="3" type="ORF">Q0N36_01070</name>
</gene>
<name>A0ABT8Q1U7_9CORY</name>
<dbReference type="InterPro" id="IPR016181">
    <property type="entry name" value="Acyl_CoA_acyltransferase"/>
</dbReference>
<evidence type="ECO:0000313" key="4">
    <source>
        <dbReference type="Proteomes" id="UP001174347"/>
    </source>
</evidence>
<dbReference type="InterPro" id="IPR000182">
    <property type="entry name" value="GNAT_dom"/>
</dbReference>